<accession>A0A3T1D793</accession>
<keyword evidence="1 3" id="KW-0808">Transferase</keyword>
<evidence type="ECO:0000313" key="3">
    <source>
        <dbReference type="EMBL" id="BBI33925.1"/>
    </source>
</evidence>
<dbReference type="InterPro" id="IPR000182">
    <property type="entry name" value="GNAT_dom"/>
</dbReference>
<dbReference type="Gene3D" id="3.40.630.30">
    <property type="match status" value="1"/>
</dbReference>
<dbReference type="GO" id="GO:0008080">
    <property type="term" value="F:N-acetyltransferase activity"/>
    <property type="evidence" value="ECO:0007669"/>
    <property type="project" value="InterPro"/>
</dbReference>
<dbReference type="Pfam" id="PF00583">
    <property type="entry name" value="Acetyltransf_1"/>
    <property type="match status" value="1"/>
</dbReference>
<sequence length="165" mass="18676">MKQLQIREIEEKDNQTIERIIKSSLESFNLNIPGTAYFDPQLGSLAQYYKEQANSKYWVAVNEQNEVVGGLGIAPFGQEPGICELQKLYITPEAQGKGLSKELIKVALDFAKEHYAHCYLETSSKLQAANRLYIKTGFQQLERPLDGSDHNATDAWFIKDLSFLS</sequence>
<proteinExistence type="predicted"/>
<dbReference type="KEGG" id="cohn:KCTCHS21_33240"/>
<evidence type="ECO:0000259" key="2">
    <source>
        <dbReference type="PROSITE" id="PS51186"/>
    </source>
</evidence>
<evidence type="ECO:0000313" key="4">
    <source>
        <dbReference type="Proteomes" id="UP000289856"/>
    </source>
</evidence>
<dbReference type="InterPro" id="IPR050769">
    <property type="entry name" value="NAT_camello-type"/>
</dbReference>
<keyword evidence="4" id="KW-1185">Reference proteome</keyword>
<gene>
    <name evidence="3" type="ORF">KCTCHS21_33240</name>
</gene>
<dbReference type="PANTHER" id="PTHR13947:SF37">
    <property type="entry name" value="LD18367P"/>
    <property type="match status" value="1"/>
</dbReference>
<protein>
    <submittedName>
        <fullName evidence="3">N-acetyltransferase</fullName>
    </submittedName>
</protein>
<feature type="domain" description="N-acetyltransferase" evidence="2">
    <location>
        <begin position="4"/>
        <end position="162"/>
    </location>
</feature>
<dbReference type="AlphaFoldDB" id="A0A3T1D793"/>
<dbReference type="SUPFAM" id="SSF55729">
    <property type="entry name" value="Acyl-CoA N-acyltransferases (Nat)"/>
    <property type="match status" value="1"/>
</dbReference>
<dbReference type="PANTHER" id="PTHR13947">
    <property type="entry name" value="GNAT FAMILY N-ACETYLTRANSFERASE"/>
    <property type="match status" value="1"/>
</dbReference>
<reference evidence="3 4" key="1">
    <citation type="submission" date="2019-01" db="EMBL/GenBank/DDBJ databases">
        <title>Complete genome sequence of Cohnella hallensis HS21 isolated from Korean fir (Abies koreana) rhizospheric soil.</title>
        <authorList>
            <person name="Jiang L."/>
            <person name="Kang S.W."/>
            <person name="Kim S."/>
            <person name="Jung J."/>
            <person name="Kim C.Y."/>
            <person name="Kim D.H."/>
            <person name="Kim S.W."/>
            <person name="Lee J."/>
        </authorList>
    </citation>
    <scope>NUCLEOTIDE SEQUENCE [LARGE SCALE GENOMIC DNA]</scope>
    <source>
        <strain evidence="3 4">HS21</strain>
    </source>
</reference>
<dbReference type="EMBL" id="AP019400">
    <property type="protein sequence ID" value="BBI33925.1"/>
    <property type="molecule type" value="Genomic_DNA"/>
</dbReference>
<evidence type="ECO:0000256" key="1">
    <source>
        <dbReference type="ARBA" id="ARBA00022679"/>
    </source>
</evidence>
<dbReference type="PROSITE" id="PS51186">
    <property type="entry name" value="GNAT"/>
    <property type="match status" value="1"/>
</dbReference>
<name>A0A3T1D793_9BACL</name>
<dbReference type="Proteomes" id="UP000289856">
    <property type="component" value="Chromosome"/>
</dbReference>
<organism evidence="3 4">
    <name type="scientific">Cohnella abietis</name>
    <dbReference type="NCBI Taxonomy" id="2507935"/>
    <lineage>
        <taxon>Bacteria</taxon>
        <taxon>Bacillati</taxon>
        <taxon>Bacillota</taxon>
        <taxon>Bacilli</taxon>
        <taxon>Bacillales</taxon>
        <taxon>Paenibacillaceae</taxon>
        <taxon>Cohnella</taxon>
    </lineage>
</organism>
<dbReference type="CDD" id="cd04301">
    <property type="entry name" value="NAT_SF"/>
    <property type="match status" value="1"/>
</dbReference>
<dbReference type="InterPro" id="IPR016181">
    <property type="entry name" value="Acyl_CoA_acyltransferase"/>
</dbReference>